<comment type="caution">
    <text evidence="9">The sequence shown here is derived from an EMBL/GenBank/DDBJ whole genome shotgun (WGS) entry which is preliminary data.</text>
</comment>
<dbReference type="GO" id="GO:0071916">
    <property type="term" value="F:dipeptide transmembrane transporter activity"/>
    <property type="evidence" value="ECO:0007669"/>
    <property type="project" value="UniProtKB-ARBA"/>
</dbReference>
<dbReference type="Gene3D" id="1.20.1250.20">
    <property type="entry name" value="MFS general substrate transporter like domains"/>
    <property type="match status" value="1"/>
</dbReference>
<protein>
    <submittedName>
        <fullName evidence="9">Major facilitator superfamily domain-containing protein</fullName>
    </submittedName>
</protein>
<evidence type="ECO:0000313" key="10">
    <source>
        <dbReference type="Proteomes" id="UP001174936"/>
    </source>
</evidence>
<comment type="similarity">
    <text evidence="2">Belongs to the major facilitator superfamily. Proton-dependent oligopeptide transporter (POT/PTR) (TC 2.A.17) family.</text>
</comment>
<dbReference type="FunFam" id="1.20.1250.20:FF:000085">
    <property type="entry name" value="MFS peptide transporter Ptr2"/>
    <property type="match status" value="1"/>
</dbReference>
<evidence type="ECO:0000256" key="8">
    <source>
        <dbReference type="SAM" id="Phobius"/>
    </source>
</evidence>
<dbReference type="PANTHER" id="PTHR11654">
    <property type="entry name" value="OLIGOPEPTIDE TRANSPORTER-RELATED"/>
    <property type="match status" value="1"/>
</dbReference>
<gene>
    <name evidence="9" type="ORF">B0T16DRAFT_386548</name>
</gene>
<feature type="transmembrane region" description="Helical" evidence="8">
    <location>
        <begin position="519"/>
        <end position="542"/>
    </location>
</feature>
<dbReference type="SUPFAM" id="SSF103473">
    <property type="entry name" value="MFS general substrate transporter"/>
    <property type="match status" value="1"/>
</dbReference>
<name>A0AA39YEH1_9PEZI</name>
<keyword evidence="5 8" id="KW-1133">Transmembrane helix</keyword>
<feature type="transmembrane region" description="Helical" evidence="8">
    <location>
        <begin position="243"/>
        <end position="261"/>
    </location>
</feature>
<reference evidence="9" key="1">
    <citation type="submission" date="2023-06" db="EMBL/GenBank/DDBJ databases">
        <title>Genome-scale phylogeny and comparative genomics of the fungal order Sordariales.</title>
        <authorList>
            <consortium name="Lawrence Berkeley National Laboratory"/>
            <person name="Hensen N."/>
            <person name="Bonometti L."/>
            <person name="Westerberg I."/>
            <person name="Brannstrom I.O."/>
            <person name="Guillou S."/>
            <person name="Cros-Aarteil S."/>
            <person name="Calhoun S."/>
            <person name="Haridas S."/>
            <person name="Kuo A."/>
            <person name="Mondo S."/>
            <person name="Pangilinan J."/>
            <person name="Riley R."/>
            <person name="Labutti K."/>
            <person name="Andreopoulos B."/>
            <person name="Lipzen A."/>
            <person name="Chen C."/>
            <person name="Yanf M."/>
            <person name="Daum C."/>
            <person name="Ng V."/>
            <person name="Clum A."/>
            <person name="Steindorff A."/>
            <person name="Ohm R."/>
            <person name="Martin F."/>
            <person name="Silar P."/>
            <person name="Natvig D."/>
            <person name="Lalanne C."/>
            <person name="Gautier V."/>
            <person name="Ament-Velasquez S.L."/>
            <person name="Kruys A."/>
            <person name="Hutchinson M.I."/>
            <person name="Powell A.J."/>
            <person name="Barry K."/>
            <person name="Miller A.N."/>
            <person name="Grigoriev I.V."/>
            <person name="Debuchy R."/>
            <person name="Gladieux P."/>
            <person name="Thoren M.H."/>
            <person name="Johannesson H."/>
        </authorList>
    </citation>
    <scope>NUCLEOTIDE SEQUENCE</scope>
    <source>
        <strain evidence="9">SMH2532-1</strain>
    </source>
</reference>
<keyword evidence="4 8" id="KW-0812">Transmembrane</keyword>
<keyword evidence="10" id="KW-1185">Reference proteome</keyword>
<evidence type="ECO:0000313" key="9">
    <source>
        <dbReference type="EMBL" id="KAK0651033.1"/>
    </source>
</evidence>
<keyword evidence="3" id="KW-0813">Transport</keyword>
<evidence type="ECO:0000256" key="1">
    <source>
        <dbReference type="ARBA" id="ARBA00004141"/>
    </source>
</evidence>
<evidence type="ECO:0000256" key="6">
    <source>
        <dbReference type="ARBA" id="ARBA00023136"/>
    </source>
</evidence>
<comment type="subcellular location">
    <subcellularLocation>
        <location evidence="1">Membrane</location>
        <topology evidence="1">Multi-pass membrane protein</topology>
    </subcellularLocation>
</comment>
<feature type="transmembrane region" description="Helical" evidence="8">
    <location>
        <begin position="433"/>
        <end position="453"/>
    </location>
</feature>
<feature type="transmembrane region" description="Helical" evidence="8">
    <location>
        <begin position="153"/>
        <end position="172"/>
    </location>
</feature>
<dbReference type="Proteomes" id="UP001174936">
    <property type="component" value="Unassembled WGS sequence"/>
</dbReference>
<sequence>MSSHGGSEGPAPGLRDEEKLKMTHTPPGDSHAPYLDNFTMDEDYEGKPTEEELKTLRRVPGNIPIIAYLICIVEFCERGSYYGVQPLISNYVNRPLPEGGNGYGAPPRDSQKTGGALGMGTVVANAVAQSFSMLVYALPLLFGWMADAKTGRFRLICWGVAVFGVAHVLLVGSGAKDLLANGTAKAPFFLSVYILAVGAAMFKPNVSPLLLDQITTTVPTVMTTSSGEKVIQDPEHTSERVMLWFYLMINVGGFMGVATAYSEKYVGWWLAFLIPLILYLPLPLLLWFLYKRLILHPPGGSDLPNVFRVLGVIFRRGGLKKIGRKGFWELAMPSNIAAAGLDGVYQTQWNDEFVDDVRRAFQATGIFCFFPIQYINDNGLGQAANFLSTMLETNGVPNDVIGNFNSLSIIAMAPVLNYGLYPLLRRWNIHYGPVARITTGLAMSTLGGVGYTILNKYAYEQSPCGEYGSSNCEVGTGVAPISIWWMAIPYAIGGISELFINVPAYGIAYTRAPVNMRGLVSAINLFNTAVAYAIGLACSAVVTDPYLTWDFGGPAIAGAILTVVFYLTFRHIDKEEFVMKQHKSGGELELAGTERNMVGENDLNKSVNRPAPISDNEEMMVSQKQ</sequence>
<dbReference type="InterPro" id="IPR000109">
    <property type="entry name" value="POT_fam"/>
</dbReference>
<feature type="region of interest" description="Disordered" evidence="7">
    <location>
        <begin position="599"/>
        <end position="625"/>
    </location>
</feature>
<feature type="region of interest" description="Disordered" evidence="7">
    <location>
        <begin position="1"/>
        <end position="42"/>
    </location>
</feature>
<feature type="transmembrane region" description="Helical" evidence="8">
    <location>
        <begin position="184"/>
        <end position="202"/>
    </location>
</feature>
<feature type="transmembrane region" description="Helical" evidence="8">
    <location>
        <begin position="268"/>
        <end position="290"/>
    </location>
</feature>
<dbReference type="GO" id="GO:0005886">
    <property type="term" value="C:plasma membrane"/>
    <property type="evidence" value="ECO:0007669"/>
    <property type="project" value="UniProtKB-ARBA"/>
</dbReference>
<accession>A0AA39YEH1</accession>
<evidence type="ECO:0000256" key="5">
    <source>
        <dbReference type="ARBA" id="ARBA00022989"/>
    </source>
</evidence>
<keyword evidence="6 8" id="KW-0472">Membrane</keyword>
<feature type="transmembrane region" description="Helical" evidence="8">
    <location>
        <begin position="483"/>
        <end position="507"/>
    </location>
</feature>
<evidence type="ECO:0000256" key="7">
    <source>
        <dbReference type="SAM" id="MobiDB-lite"/>
    </source>
</evidence>
<organism evidence="9 10">
    <name type="scientific">Cercophora newfieldiana</name>
    <dbReference type="NCBI Taxonomy" id="92897"/>
    <lineage>
        <taxon>Eukaryota</taxon>
        <taxon>Fungi</taxon>
        <taxon>Dikarya</taxon>
        <taxon>Ascomycota</taxon>
        <taxon>Pezizomycotina</taxon>
        <taxon>Sordariomycetes</taxon>
        <taxon>Sordariomycetidae</taxon>
        <taxon>Sordariales</taxon>
        <taxon>Lasiosphaeriaceae</taxon>
        <taxon>Cercophora</taxon>
    </lineage>
</organism>
<dbReference type="InterPro" id="IPR036259">
    <property type="entry name" value="MFS_trans_sf"/>
</dbReference>
<evidence type="ECO:0000256" key="4">
    <source>
        <dbReference type="ARBA" id="ARBA00022692"/>
    </source>
</evidence>
<proteinExistence type="inferred from homology"/>
<dbReference type="AlphaFoldDB" id="A0AA39YEH1"/>
<dbReference type="Pfam" id="PF00854">
    <property type="entry name" value="PTR2"/>
    <property type="match status" value="1"/>
</dbReference>
<dbReference type="EMBL" id="JAULSV010000002">
    <property type="protein sequence ID" value="KAK0651033.1"/>
    <property type="molecule type" value="Genomic_DNA"/>
</dbReference>
<evidence type="ECO:0000256" key="3">
    <source>
        <dbReference type="ARBA" id="ARBA00022448"/>
    </source>
</evidence>
<feature type="transmembrane region" description="Helical" evidence="8">
    <location>
        <begin position="548"/>
        <end position="569"/>
    </location>
</feature>
<evidence type="ECO:0000256" key="2">
    <source>
        <dbReference type="ARBA" id="ARBA00005982"/>
    </source>
</evidence>
<feature type="transmembrane region" description="Helical" evidence="8">
    <location>
        <begin position="116"/>
        <end position="141"/>
    </location>
</feature>